<proteinExistence type="predicted"/>
<dbReference type="Gene3D" id="1.20.1250.20">
    <property type="entry name" value="MFS general substrate transporter like domains"/>
    <property type="match status" value="1"/>
</dbReference>
<accession>A0A366GQB6</accession>
<feature type="transmembrane region" description="Helical" evidence="4">
    <location>
        <begin position="368"/>
        <end position="387"/>
    </location>
</feature>
<evidence type="ECO:0000313" key="6">
    <source>
        <dbReference type="EMBL" id="RBP29721.1"/>
    </source>
</evidence>
<evidence type="ECO:0000313" key="7">
    <source>
        <dbReference type="Proteomes" id="UP000252995"/>
    </source>
</evidence>
<feature type="transmembrane region" description="Helical" evidence="4">
    <location>
        <begin position="85"/>
        <end position="103"/>
    </location>
</feature>
<feature type="transmembrane region" description="Helical" evidence="4">
    <location>
        <begin position="176"/>
        <end position="195"/>
    </location>
</feature>
<dbReference type="STRING" id="379482.SAMN04487961_0658"/>
<protein>
    <submittedName>
        <fullName evidence="6">CP family cyanate transporter-like MFS transporter</fullName>
    </submittedName>
</protein>
<feature type="transmembrane region" description="Helical" evidence="4">
    <location>
        <begin position="282"/>
        <end position="300"/>
    </location>
</feature>
<dbReference type="OrthoDB" id="148947at2"/>
<dbReference type="SUPFAM" id="SSF103473">
    <property type="entry name" value="MFS general substrate transporter"/>
    <property type="match status" value="1"/>
</dbReference>
<dbReference type="InterPro" id="IPR020846">
    <property type="entry name" value="MFS_dom"/>
</dbReference>
<feature type="transmembrane region" description="Helical" evidence="4">
    <location>
        <begin position="109"/>
        <end position="131"/>
    </location>
</feature>
<organism evidence="6 7">
    <name type="scientific">Marinobacter pelagius</name>
    <dbReference type="NCBI Taxonomy" id="379482"/>
    <lineage>
        <taxon>Bacteria</taxon>
        <taxon>Pseudomonadati</taxon>
        <taxon>Pseudomonadota</taxon>
        <taxon>Gammaproteobacteria</taxon>
        <taxon>Pseudomonadales</taxon>
        <taxon>Marinobacteraceae</taxon>
        <taxon>Marinobacter</taxon>
    </lineage>
</organism>
<name>A0A366GQB6_9GAMM</name>
<comment type="caution">
    <text evidence="6">The sequence shown here is derived from an EMBL/GenBank/DDBJ whole genome shotgun (WGS) entry which is preliminary data.</text>
</comment>
<dbReference type="Proteomes" id="UP000252995">
    <property type="component" value="Unassembled WGS sequence"/>
</dbReference>
<evidence type="ECO:0000259" key="5">
    <source>
        <dbReference type="PROSITE" id="PS50850"/>
    </source>
</evidence>
<feature type="domain" description="Major facilitator superfamily (MFS) profile" evidence="5">
    <location>
        <begin position="19"/>
        <end position="409"/>
    </location>
</feature>
<sequence length="409" mass="43804">MAEHQAATTPPPPARLLPVAVLLWLSGVYLRIPVLVAPPLAPFIGEELALSKALTGALTTLPILMLAIGAMPGSLAISRIGPRNTLALAMVIMVIGSASRGLAPETLTLMIASAVMGLGVAMMQPALPALLPRWLQPHHLALGTAIYMNGMLMGEFIGAGVTLPVLMPLLDKSWRATLIAWSLPALLVATALFLPRRDLARPVRKAAWLPDWSNPLTLKLGLLLGLSGSMFFGLNAYMGNLLEQQGQFDKLSEALFWFNIAQVFASLTMLKFARAWVGRRTLIVTMATLSILGTAGTIALDGWWSIASATLMSFVAGILLILLVALPPLLVRPEETGRLSAGTFLVGYTLAFSVPMLGGLLADWTGDVRHAVLVMIGYSVVVLPLAFTLDLRRKEKSEDGVRRRLSSDP</sequence>
<gene>
    <name evidence="6" type="ORF">DET50_10971</name>
</gene>
<dbReference type="InterPro" id="IPR011701">
    <property type="entry name" value="MFS"/>
</dbReference>
<keyword evidence="1 4" id="KW-0812">Transmembrane</keyword>
<dbReference type="RefSeq" id="WP_113862694.1">
    <property type="nucleotide sequence ID" value="NZ_QNRO01000009.1"/>
</dbReference>
<reference evidence="6 7" key="1">
    <citation type="submission" date="2018-06" db="EMBL/GenBank/DDBJ databases">
        <title>Freshwater and sediment microbial communities from various areas in North America, analyzing microbe dynamics in response to fracking.</title>
        <authorList>
            <person name="Lamendella R."/>
        </authorList>
    </citation>
    <scope>NUCLEOTIDE SEQUENCE [LARGE SCALE GENOMIC DNA]</scope>
    <source>
        <strain evidence="6 7">114J</strain>
    </source>
</reference>
<feature type="transmembrane region" description="Helical" evidence="4">
    <location>
        <begin position="21"/>
        <end position="41"/>
    </location>
</feature>
<feature type="transmembrane region" description="Helical" evidence="4">
    <location>
        <begin position="254"/>
        <end position="270"/>
    </location>
</feature>
<feature type="transmembrane region" description="Helical" evidence="4">
    <location>
        <begin position="53"/>
        <end position="73"/>
    </location>
</feature>
<keyword evidence="3 4" id="KW-0472">Membrane</keyword>
<feature type="transmembrane region" description="Helical" evidence="4">
    <location>
        <begin position="152"/>
        <end position="170"/>
    </location>
</feature>
<dbReference type="PANTHER" id="PTHR23523">
    <property type="match status" value="1"/>
</dbReference>
<dbReference type="InterPro" id="IPR036259">
    <property type="entry name" value="MFS_trans_sf"/>
</dbReference>
<feature type="transmembrane region" description="Helical" evidence="4">
    <location>
        <begin position="216"/>
        <end position="234"/>
    </location>
</feature>
<evidence type="ECO:0000256" key="3">
    <source>
        <dbReference type="ARBA" id="ARBA00023136"/>
    </source>
</evidence>
<dbReference type="InterPro" id="IPR052524">
    <property type="entry name" value="MFS_Cyanate_Porter"/>
</dbReference>
<dbReference type="AlphaFoldDB" id="A0A366GQB6"/>
<keyword evidence="2 4" id="KW-1133">Transmembrane helix</keyword>
<feature type="transmembrane region" description="Helical" evidence="4">
    <location>
        <begin position="306"/>
        <end position="331"/>
    </location>
</feature>
<evidence type="ECO:0000256" key="2">
    <source>
        <dbReference type="ARBA" id="ARBA00022989"/>
    </source>
</evidence>
<dbReference type="Pfam" id="PF07690">
    <property type="entry name" value="MFS_1"/>
    <property type="match status" value="1"/>
</dbReference>
<feature type="transmembrane region" description="Helical" evidence="4">
    <location>
        <begin position="343"/>
        <end position="362"/>
    </location>
</feature>
<dbReference type="PROSITE" id="PS50850">
    <property type="entry name" value="MFS"/>
    <property type="match status" value="1"/>
</dbReference>
<evidence type="ECO:0000256" key="1">
    <source>
        <dbReference type="ARBA" id="ARBA00022692"/>
    </source>
</evidence>
<dbReference type="GO" id="GO:0022857">
    <property type="term" value="F:transmembrane transporter activity"/>
    <property type="evidence" value="ECO:0007669"/>
    <property type="project" value="InterPro"/>
</dbReference>
<dbReference type="PANTHER" id="PTHR23523:SF2">
    <property type="entry name" value="2-NITROIMIDAZOLE TRANSPORTER"/>
    <property type="match status" value="1"/>
</dbReference>
<evidence type="ECO:0000256" key="4">
    <source>
        <dbReference type="SAM" id="Phobius"/>
    </source>
</evidence>
<dbReference type="EMBL" id="QNRO01000009">
    <property type="protein sequence ID" value="RBP29721.1"/>
    <property type="molecule type" value="Genomic_DNA"/>
</dbReference>